<evidence type="ECO:0000259" key="2">
    <source>
        <dbReference type="Pfam" id="PF03407"/>
    </source>
</evidence>
<feature type="transmembrane region" description="Helical" evidence="1">
    <location>
        <begin position="15"/>
        <end position="36"/>
    </location>
</feature>
<keyword evidence="1" id="KW-0812">Transmembrane</keyword>
<keyword evidence="1" id="KW-0472">Membrane</keyword>
<accession>A0A453GBU5</accession>
<keyword evidence="4" id="KW-1185">Reference proteome</keyword>
<dbReference type="Gramene" id="AET3Gv20952500.6">
    <property type="protein sequence ID" value="AET3Gv20952500.6"/>
    <property type="gene ID" value="AET3Gv20952500"/>
</dbReference>
<dbReference type="AlphaFoldDB" id="A0A453GBU5"/>
<reference evidence="3" key="3">
    <citation type="journal article" date="2017" name="Nature">
        <title>Genome sequence of the progenitor of the wheat D genome Aegilops tauschii.</title>
        <authorList>
            <person name="Luo M.C."/>
            <person name="Gu Y.Q."/>
            <person name="Puiu D."/>
            <person name="Wang H."/>
            <person name="Twardziok S.O."/>
            <person name="Deal K.R."/>
            <person name="Huo N."/>
            <person name="Zhu T."/>
            <person name="Wang L."/>
            <person name="Wang Y."/>
            <person name="McGuire P.E."/>
            <person name="Liu S."/>
            <person name="Long H."/>
            <person name="Ramasamy R.K."/>
            <person name="Rodriguez J.C."/>
            <person name="Van S.L."/>
            <person name="Yuan L."/>
            <person name="Wang Z."/>
            <person name="Xia Z."/>
            <person name="Xiao L."/>
            <person name="Anderson O.D."/>
            <person name="Ouyang S."/>
            <person name="Liang Y."/>
            <person name="Zimin A.V."/>
            <person name="Pertea G."/>
            <person name="Qi P."/>
            <person name="Bennetzen J.L."/>
            <person name="Dai X."/>
            <person name="Dawson M.W."/>
            <person name="Muller H.G."/>
            <person name="Kugler K."/>
            <person name="Rivarola-Duarte L."/>
            <person name="Spannagl M."/>
            <person name="Mayer K.F.X."/>
            <person name="Lu F.H."/>
            <person name="Bevan M.W."/>
            <person name="Leroy P."/>
            <person name="Li P."/>
            <person name="You F.M."/>
            <person name="Sun Q."/>
            <person name="Liu Z."/>
            <person name="Lyons E."/>
            <person name="Wicker T."/>
            <person name="Salzberg S.L."/>
            <person name="Devos K.M."/>
            <person name="Dvorak J."/>
        </authorList>
    </citation>
    <scope>NUCLEOTIDE SEQUENCE [LARGE SCALE GENOMIC DNA]</scope>
    <source>
        <strain evidence="3">cv. AL8/78</strain>
    </source>
</reference>
<dbReference type="EnsemblPlants" id="AET3Gv20952500.6">
    <property type="protein sequence ID" value="AET3Gv20952500.6"/>
    <property type="gene ID" value="AET3Gv20952500"/>
</dbReference>
<evidence type="ECO:0000313" key="4">
    <source>
        <dbReference type="Proteomes" id="UP000015105"/>
    </source>
</evidence>
<sequence>MGGLRSTQHDCGGGVSHSLSFLLGALLPTVLLFFLASDRVDEQLSSISTFRFGNGSAAHQLTSHAASLPTDVGDGADEKEESFPGLAELLPRVAMDDGTVIITSVNEAFARPGSLLDLFRGSFRDGEGIAHLLNHTLIVAADPGALALCEAVHPHCYLLQVMAAGVSSANGFLTRSYLELVWSKLTFQHRVLQLGYNYLYTVSYISHRGSKYSRLTFQCLIRNLLL</sequence>
<feature type="domain" description="Nucleotide-diphospho-sugar transferase" evidence="2">
    <location>
        <begin position="131"/>
        <end position="201"/>
    </location>
</feature>
<dbReference type="PANTHER" id="PTHR46038:SF31">
    <property type="entry name" value="NUCLEOTIDE-DIPHOSPHO-SUGAR TRANSFERASE DOMAIN-CONTAINING PROTEIN"/>
    <property type="match status" value="1"/>
</dbReference>
<dbReference type="InterPro" id="IPR005069">
    <property type="entry name" value="Nucl-diP-sugar_transferase"/>
</dbReference>
<dbReference type="Proteomes" id="UP000015105">
    <property type="component" value="Chromosome 3D"/>
</dbReference>
<evidence type="ECO:0000313" key="3">
    <source>
        <dbReference type="EnsemblPlants" id="AET3Gv20952500.6"/>
    </source>
</evidence>
<dbReference type="PANTHER" id="PTHR46038">
    <property type="entry name" value="EXPRESSED PROTEIN-RELATED"/>
    <property type="match status" value="1"/>
</dbReference>
<reference evidence="3" key="4">
    <citation type="submission" date="2019-03" db="UniProtKB">
        <authorList>
            <consortium name="EnsemblPlants"/>
        </authorList>
    </citation>
    <scope>IDENTIFICATION</scope>
</reference>
<reference evidence="3" key="5">
    <citation type="journal article" date="2021" name="G3 (Bethesda)">
        <title>Aegilops tauschii genome assembly Aet v5.0 features greater sequence contiguity and improved annotation.</title>
        <authorList>
            <person name="Wang L."/>
            <person name="Zhu T."/>
            <person name="Rodriguez J.C."/>
            <person name="Deal K.R."/>
            <person name="Dubcovsky J."/>
            <person name="McGuire P.E."/>
            <person name="Lux T."/>
            <person name="Spannagl M."/>
            <person name="Mayer K.F.X."/>
            <person name="Baldrich P."/>
            <person name="Meyers B.C."/>
            <person name="Huo N."/>
            <person name="Gu Y.Q."/>
            <person name="Zhou H."/>
            <person name="Devos K.M."/>
            <person name="Bennetzen J.L."/>
            <person name="Unver T."/>
            <person name="Budak H."/>
            <person name="Gulick P.J."/>
            <person name="Galiba G."/>
            <person name="Kalapos B."/>
            <person name="Nelson D.R."/>
            <person name="Li P."/>
            <person name="You F.M."/>
            <person name="Luo M.C."/>
            <person name="Dvorak J."/>
        </authorList>
    </citation>
    <scope>NUCLEOTIDE SEQUENCE [LARGE SCALE GENOMIC DNA]</scope>
    <source>
        <strain evidence="3">cv. AL8/78</strain>
    </source>
</reference>
<reference evidence="4" key="2">
    <citation type="journal article" date="2017" name="Nat. Plants">
        <title>The Aegilops tauschii genome reveals multiple impacts of transposons.</title>
        <authorList>
            <person name="Zhao G."/>
            <person name="Zou C."/>
            <person name="Li K."/>
            <person name="Wang K."/>
            <person name="Li T."/>
            <person name="Gao L."/>
            <person name="Zhang X."/>
            <person name="Wang H."/>
            <person name="Yang Z."/>
            <person name="Liu X."/>
            <person name="Jiang W."/>
            <person name="Mao L."/>
            <person name="Kong X."/>
            <person name="Jiao Y."/>
            <person name="Jia J."/>
        </authorList>
    </citation>
    <scope>NUCLEOTIDE SEQUENCE [LARGE SCALE GENOMIC DNA]</scope>
    <source>
        <strain evidence="4">cv. AL8/78</strain>
    </source>
</reference>
<name>A0A453GBU5_AEGTS</name>
<proteinExistence type="predicted"/>
<keyword evidence="1" id="KW-1133">Transmembrane helix</keyword>
<evidence type="ECO:0000256" key="1">
    <source>
        <dbReference type="SAM" id="Phobius"/>
    </source>
</evidence>
<organism evidence="3 4">
    <name type="scientific">Aegilops tauschii subsp. strangulata</name>
    <name type="common">Goatgrass</name>
    <dbReference type="NCBI Taxonomy" id="200361"/>
    <lineage>
        <taxon>Eukaryota</taxon>
        <taxon>Viridiplantae</taxon>
        <taxon>Streptophyta</taxon>
        <taxon>Embryophyta</taxon>
        <taxon>Tracheophyta</taxon>
        <taxon>Spermatophyta</taxon>
        <taxon>Magnoliopsida</taxon>
        <taxon>Liliopsida</taxon>
        <taxon>Poales</taxon>
        <taxon>Poaceae</taxon>
        <taxon>BOP clade</taxon>
        <taxon>Pooideae</taxon>
        <taxon>Triticodae</taxon>
        <taxon>Triticeae</taxon>
        <taxon>Triticinae</taxon>
        <taxon>Aegilops</taxon>
    </lineage>
</organism>
<dbReference type="Pfam" id="PF03407">
    <property type="entry name" value="Nucleotid_trans"/>
    <property type="match status" value="1"/>
</dbReference>
<protein>
    <recommendedName>
        <fullName evidence="2">Nucleotide-diphospho-sugar transferase domain-containing protein</fullName>
    </recommendedName>
</protein>
<reference evidence="4" key="1">
    <citation type="journal article" date="2014" name="Science">
        <title>Ancient hybridizations among the ancestral genomes of bread wheat.</title>
        <authorList>
            <consortium name="International Wheat Genome Sequencing Consortium,"/>
            <person name="Marcussen T."/>
            <person name="Sandve S.R."/>
            <person name="Heier L."/>
            <person name="Spannagl M."/>
            <person name="Pfeifer M."/>
            <person name="Jakobsen K.S."/>
            <person name="Wulff B.B."/>
            <person name="Steuernagel B."/>
            <person name="Mayer K.F."/>
            <person name="Olsen O.A."/>
        </authorList>
    </citation>
    <scope>NUCLEOTIDE SEQUENCE [LARGE SCALE GENOMIC DNA]</scope>
    <source>
        <strain evidence="4">cv. AL8/78</strain>
    </source>
</reference>
<dbReference type="InterPro" id="IPR044821">
    <property type="entry name" value="At1g28695/At4g15970-like"/>
</dbReference>